<accession>A0A077MD53</accession>
<reference evidence="5 6" key="1">
    <citation type="journal article" date="2013" name="ISME J.">
        <title>A metabolic model for members of the genus Tetrasphaera involved in enhanced biological phosphorus removal.</title>
        <authorList>
            <person name="Kristiansen R."/>
            <person name="Nguyen H.T.T."/>
            <person name="Saunders A.M."/>
            <person name="Nielsen J.L."/>
            <person name="Wimmer R."/>
            <person name="Le V.Q."/>
            <person name="McIlroy S.J."/>
            <person name="Petrovski S."/>
            <person name="Seviour R.J."/>
            <person name="Calteau A."/>
            <person name="Nielsen K.L."/>
            <person name="Nielsen P.H."/>
        </authorList>
    </citation>
    <scope>NUCLEOTIDE SEQUENCE [LARGE SCALE GENOMIC DNA]</scope>
    <source>
        <strain evidence="5 6">Ben 74</strain>
    </source>
</reference>
<feature type="domain" description="HTH tetR-type" evidence="4">
    <location>
        <begin position="24"/>
        <end position="84"/>
    </location>
</feature>
<dbReference type="GO" id="GO:0000976">
    <property type="term" value="F:transcription cis-regulatory region binding"/>
    <property type="evidence" value="ECO:0007669"/>
    <property type="project" value="TreeGrafter"/>
</dbReference>
<dbReference type="PANTHER" id="PTHR30055">
    <property type="entry name" value="HTH-TYPE TRANSCRIPTIONAL REGULATOR RUTR"/>
    <property type="match status" value="1"/>
</dbReference>
<dbReference type="EMBL" id="CAJC01000112">
    <property type="protein sequence ID" value="CCI52708.1"/>
    <property type="molecule type" value="Genomic_DNA"/>
</dbReference>
<dbReference type="Pfam" id="PF00440">
    <property type="entry name" value="TetR_N"/>
    <property type="match status" value="1"/>
</dbReference>
<keyword evidence="6" id="KW-1185">Reference proteome</keyword>
<evidence type="ECO:0000256" key="1">
    <source>
        <dbReference type="ARBA" id="ARBA00023125"/>
    </source>
</evidence>
<evidence type="ECO:0000313" key="5">
    <source>
        <dbReference type="EMBL" id="CCI52708.1"/>
    </source>
</evidence>
<feature type="region of interest" description="Disordered" evidence="3">
    <location>
        <begin position="1"/>
        <end position="22"/>
    </location>
</feature>
<organism evidence="5 6">
    <name type="scientific">Nostocoides jenkinsii Ben 74</name>
    <dbReference type="NCBI Taxonomy" id="1193518"/>
    <lineage>
        <taxon>Bacteria</taxon>
        <taxon>Bacillati</taxon>
        <taxon>Actinomycetota</taxon>
        <taxon>Actinomycetes</taxon>
        <taxon>Micrococcales</taxon>
        <taxon>Intrasporangiaceae</taxon>
        <taxon>Nostocoides</taxon>
    </lineage>
</organism>
<comment type="caution">
    <text evidence="5">The sequence shown here is derived from an EMBL/GenBank/DDBJ whole genome shotgun (WGS) entry which is preliminary data.</text>
</comment>
<keyword evidence="1 2" id="KW-0238">DNA-binding</keyword>
<dbReference type="SUPFAM" id="SSF46689">
    <property type="entry name" value="Homeodomain-like"/>
    <property type="match status" value="1"/>
</dbReference>
<protein>
    <submittedName>
        <fullName evidence="5">Transcriptional regulator, TetR family</fullName>
    </submittedName>
</protein>
<dbReference type="Proteomes" id="UP000035720">
    <property type="component" value="Unassembled WGS sequence"/>
</dbReference>
<evidence type="ECO:0000259" key="4">
    <source>
        <dbReference type="PROSITE" id="PS50977"/>
    </source>
</evidence>
<evidence type="ECO:0000256" key="3">
    <source>
        <dbReference type="SAM" id="MobiDB-lite"/>
    </source>
</evidence>
<dbReference type="STRING" id="1193518.BN13_20030"/>
<dbReference type="InterPro" id="IPR009057">
    <property type="entry name" value="Homeodomain-like_sf"/>
</dbReference>
<sequence length="200" mass="21939">MLNSVPSRDDHSTPPPGRVRLSPDERRRQLLGIGLRKFVERPAMDLSLDEVATEAGVSRGLLFHYFPTKALFHEAVVAAAGRRVLRTVRPDPDASGEEAIRQLAERFIAQIVRRHDFYLALVYGQSGPLADLDDPGATATSLRSGIAEHVCRALPATDPRVAHAWVAYVEDRALQLPPGSELHALTTHCVTALRALSRIS</sequence>
<name>A0A077MD53_9MICO</name>
<gene>
    <name evidence="5" type="ORF">BN13_20030</name>
</gene>
<dbReference type="GO" id="GO:0003700">
    <property type="term" value="F:DNA-binding transcription factor activity"/>
    <property type="evidence" value="ECO:0007669"/>
    <property type="project" value="TreeGrafter"/>
</dbReference>
<dbReference type="PANTHER" id="PTHR30055:SF174">
    <property type="entry name" value="TRANSCRIPTIONAL REGULATORY PROTEIN (PROBABLY TETR-FAMILY)-RELATED"/>
    <property type="match status" value="1"/>
</dbReference>
<feature type="DNA-binding region" description="H-T-H motif" evidence="2">
    <location>
        <begin position="47"/>
        <end position="66"/>
    </location>
</feature>
<dbReference type="InterPro" id="IPR001647">
    <property type="entry name" value="HTH_TetR"/>
</dbReference>
<evidence type="ECO:0000256" key="2">
    <source>
        <dbReference type="PROSITE-ProRule" id="PRU00335"/>
    </source>
</evidence>
<evidence type="ECO:0000313" key="6">
    <source>
        <dbReference type="Proteomes" id="UP000035720"/>
    </source>
</evidence>
<proteinExistence type="predicted"/>
<dbReference type="PROSITE" id="PS50977">
    <property type="entry name" value="HTH_TETR_2"/>
    <property type="match status" value="1"/>
</dbReference>
<dbReference type="InterPro" id="IPR050109">
    <property type="entry name" value="HTH-type_TetR-like_transc_reg"/>
</dbReference>
<dbReference type="AlphaFoldDB" id="A0A077MD53"/>
<dbReference type="Gene3D" id="1.10.357.10">
    <property type="entry name" value="Tetracycline Repressor, domain 2"/>
    <property type="match status" value="1"/>
</dbReference>